<dbReference type="SUPFAM" id="SSF56925">
    <property type="entry name" value="OMPA-like"/>
    <property type="match status" value="1"/>
</dbReference>
<dbReference type="InterPro" id="IPR045743">
    <property type="entry name" value="DUF6089"/>
</dbReference>
<dbReference type="Gene3D" id="2.40.160.20">
    <property type="match status" value="1"/>
</dbReference>
<organism evidence="2 3">
    <name type="scientific">Mucilaginibacter corticis</name>
    <dbReference type="NCBI Taxonomy" id="2597670"/>
    <lineage>
        <taxon>Bacteria</taxon>
        <taxon>Pseudomonadati</taxon>
        <taxon>Bacteroidota</taxon>
        <taxon>Sphingobacteriia</taxon>
        <taxon>Sphingobacteriales</taxon>
        <taxon>Sphingobacteriaceae</taxon>
        <taxon>Mucilaginibacter</taxon>
    </lineage>
</organism>
<dbReference type="InterPro" id="IPR011250">
    <property type="entry name" value="OMP/PagP_B-barrel"/>
</dbReference>
<proteinExistence type="predicted"/>
<feature type="domain" description="DUF6089" evidence="1">
    <location>
        <begin position="3"/>
        <end position="254"/>
    </location>
</feature>
<dbReference type="EMBL" id="VLPK01000004">
    <property type="protein sequence ID" value="TSJ38566.1"/>
    <property type="molecule type" value="Genomic_DNA"/>
</dbReference>
<dbReference type="Pfam" id="PF19573">
    <property type="entry name" value="DUF6089"/>
    <property type="match status" value="1"/>
</dbReference>
<comment type="caution">
    <text evidence="2">The sequence shown here is derived from an EMBL/GenBank/DDBJ whole genome shotgun (WGS) entry which is preliminary data.</text>
</comment>
<protein>
    <recommendedName>
        <fullName evidence="1">DUF6089 domain-containing protein</fullName>
    </recommendedName>
</protein>
<evidence type="ECO:0000313" key="2">
    <source>
        <dbReference type="EMBL" id="TSJ38566.1"/>
    </source>
</evidence>
<dbReference type="RefSeq" id="WP_144249848.1">
    <property type="nucleotide sequence ID" value="NZ_VLPK01000004.1"/>
</dbReference>
<keyword evidence="3" id="KW-1185">Reference proteome</keyword>
<dbReference type="AlphaFoldDB" id="A0A556MF66"/>
<gene>
    <name evidence="2" type="ORF">FO440_18800</name>
</gene>
<evidence type="ECO:0000259" key="1">
    <source>
        <dbReference type="Pfam" id="PF19573"/>
    </source>
</evidence>
<evidence type="ECO:0000313" key="3">
    <source>
        <dbReference type="Proteomes" id="UP000318733"/>
    </source>
</evidence>
<dbReference type="OrthoDB" id="654178at2"/>
<accession>A0A556MF66</accession>
<name>A0A556MF66_9SPHI</name>
<reference evidence="2 3" key="1">
    <citation type="submission" date="2019-07" db="EMBL/GenBank/DDBJ databases">
        <authorList>
            <person name="Huq M.A."/>
        </authorList>
    </citation>
    <scope>NUCLEOTIDE SEQUENCE [LARGE SCALE GENOMIC DNA]</scope>
    <source>
        <strain evidence="2 3">MAH-19</strain>
    </source>
</reference>
<sequence>MSKSLLFIVLLFISFNLRAQTWELGGFLGGAGYMGDLNQNNPLKVSGFAGGAFVKRNFDGYFSAKLGYTYGVISGADSTSKSQQARNRNLSFTTPLSELSLTGEFNFMEYIPSVSKSLYTPYIFAGIAYTGYTPKAKYQGQTYDLRELQTEGNTYPNSTIAIPFGLGIKYNIAGCLSLAADLGYRTALTDRLDDVSGLYPDRSKLPSAISVALSDRSAGQTAVAGTQRGDLRPRDTYLFVGFSLSYTFISQKCYY</sequence>
<dbReference type="Proteomes" id="UP000318733">
    <property type="component" value="Unassembled WGS sequence"/>
</dbReference>